<feature type="compositionally biased region" description="Polar residues" evidence="1">
    <location>
        <begin position="195"/>
        <end position="210"/>
    </location>
</feature>
<feature type="non-terminal residue" evidence="2">
    <location>
        <position position="1"/>
    </location>
</feature>
<keyword evidence="3" id="KW-1185">Reference proteome</keyword>
<feature type="region of interest" description="Disordered" evidence="1">
    <location>
        <begin position="401"/>
        <end position="424"/>
    </location>
</feature>
<dbReference type="EMBL" id="LXQA010008675">
    <property type="protein sequence ID" value="MCH85527.1"/>
    <property type="molecule type" value="Genomic_DNA"/>
</dbReference>
<feature type="compositionally biased region" description="Basic and acidic residues" evidence="1">
    <location>
        <begin position="410"/>
        <end position="424"/>
    </location>
</feature>
<organism evidence="2 3">
    <name type="scientific">Trifolium medium</name>
    <dbReference type="NCBI Taxonomy" id="97028"/>
    <lineage>
        <taxon>Eukaryota</taxon>
        <taxon>Viridiplantae</taxon>
        <taxon>Streptophyta</taxon>
        <taxon>Embryophyta</taxon>
        <taxon>Tracheophyta</taxon>
        <taxon>Spermatophyta</taxon>
        <taxon>Magnoliopsida</taxon>
        <taxon>eudicotyledons</taxon>
        <taxon>Gunneridae</taxon>
        <taxon>Pentapetalae</taxon>
        <taxon>rosids</taxon>
        <taxon>fabids</taxon>
        <taxon>Fabales</taxon>
        <taxon>Fabaceae</taxon>
        <taxon>Papilionoideae</taxon>
        <taxon>50 kb inversion clade</taxon>
        <taxon>NPAAA clade</taxon>
        <taxon>Hologalegina</taxon>
        <taxon>IRL clade</taxon>
        <taxon>Trifolieae</taxon>
        <taxon>Trifolium</taxon>
    </lineage>
</organism>
<evidence type="ECO:0000313" key="2">
    <source>
        <dbReference type="EMBL" id="MCH85527.1"/>
    </source>
</evidence>
<evidence type="ECO:0000313" key="3">
    <source>
        <dbReference type="Proteomes" id="UP000265520"/>
    </source>
</evidence>
<feature type="compositionally biased region" description="Basic and acidic residues" evidence="1">
    <location>
        <begin position="32"/>
        <end position="42"/>
    </location>
</feature>
<proteinExistence type="predicted"/>
<comment type="caution">
    <text evidence="2">The sequence shown here is derived from an EMBL/GenBank/DDBJ whole genome shotgun (WGS) entry which is preliminary data.</text>
</comment>
<dbReference type="AlphaFoldDB" id="A0A392MDC7"/>
<keyword evidence="2" id="KW-0675">Receptor</keyword>
<feature type="region of interest" description="Disordered" evidence="1">
    <location>
        <begin position="189"/>
        <end position="210"/>
    </location>
</feature>
<sequence length="424" mass="45899">GSVAVDRLVYEGSSGVFGNGVDRQRVSAPQCVDDRDDKHEADAGLSFGSENKHVSFGKPHTSALSTNDPRSTGGRDMRCHSSGSNGDHQLPLPGSHVETVSVLQGYPMQVPIKKEVDGDVNCCSSATDLPLLPQKLKQTDDHFKTSWHSSDAEKTSGNGDVKLKLFGTILTNPSSTQKPNLITKRSEENGINHPKLSNKSSNLKFTGNQNSDGNSKILKFDRSDYTGLENVPVMSYAYWEGNGIQSIQPGLSSLPDSSFLLAKYPAAFSNYPIPSSNLEQQPLQAFVKNSERHLTGASSSSSFIARDNNGSNSMLDYQMFRSRDGPQVQPFIVDVKHRQDIFSEMQRRNSFEAISSLQQQGRGMMGMNGVGRPGILVGGSCSGVSDPVAAIKMHYSNSDNKYGGQNGSIVRDDESWGGKGDLGR</sequence>
<name>A0A392MDC7_9FABA</name>
<gene>
    <name evidence="2" type="ORF">A2U01_0006373</name>
</gene>
<evidence type="ECO:0000256" key="1">
    <source>
        <dbReference type="SAM" id="MobiDB-lite"/>
    </source>
</evidence>
<dbReference type="PANTHER" id="PTHR47340">
    <property type="entry name" value="DUPLICATED HOMEODOMAIN-LIKE SUPERFAMILY PROTEIN"/>
    <property type="match status" value="1"/>
</dbReference>
<protein>
    <submittedName>
        <fullName evidence="2">Nuclear receptor corepressor</fullName>
    </submittedName>
</protein>
<accession>A0A392MDC7</accession>
<dbReference type="PANTHER" id="PTHR47340:SF1">
    <property type="entry name" value="DUPLICATED HOMEODOMAIN-LIKE SUPERFAMILY PROTEIN"/>
    <property type="match status" value="1"/>
</dbReference>
<reference evidence="2 3" key="1">
    <citation type="journal article" date="2018" name="Front. Plant Sci.">
        <title>Red Clover (Trifolium pratense) and Zigzag Clover (T. medium) - A Picture of Genomic Similarities and Differences.</title>
        <authorList>
            <person name="Dluhosova J."/>
            <person name="Istvanek J."/>
            <person name="Nedelnik J."/>
            <person name="Repkova J."/>
        </authorList>
    </citation>
    <scope>NUCLEOTIDE SEQUENCE [LARGE SCALE GENOMIC DNA]</scope>
    <source>
        <strain evidence="3">cv. 10/8</strain>
        <tissue evidence="2">Leaf</tissue>
    </source>
</reference>
<feature type="region of interest" description="Disordered" evidence="1">
    <location>
        <begin position="27"/>
        <end position="94"/>
    </location>
</feature>
<dbReference type="Proteomes" id="UP000265520">
    <property type="component" value="Unassembled WGS sequence"/>
</dbReference>